<dbReference type="Pfam" id="PF03144">
    <property type="entry name" value="GTP_EFTU_D2"/>
    <property type="match status" value="1"/>
</dbReference>
<evidence type="ECO:0000256" key="8">
    <source>
        <dbReference type="ARBA" id="ARBA00031615"/>
    </source>
</evidence>
<dbReference type="InterPro" id="IPR027417">
    <property type="entry name" value="P-loop_NTPase"/>
</dbReference>
<dbReference type="NCBIfam" id="TIGR00231">
    <property type="entry name" value="small_GTP"/>
    <property type="match status" value="1"/>
</dbReference>
<dbReference type="InterPro" id="IPR004535">
    <property type="entry name" value="Transl_elong_SelB"/>
</dbReference>
<keyword evidence="3" id="KW-0963">Cytoplasm</keyword>
<dbReference type="GO" id="GO:0001514">
    <property type="term" value="P:selenocysteine incorporation"/>
    <property type="evidence" value="ECO:0007669"/>
    <property type="project" value="InterPro"/>
</dbReference>
<comment type="caution">
    <text evidence="10">The sequence shown here is derived from an EMBL/GenBank/DDBJ whole genome shotgun (WGS) entry which is preliminary data.</text>
</comment>
<dbReference type="InterPro" id="IPR009001">
    <property type="entry name" value="Transl_elong_EF1A/Init_IF2_C"/>
</dbReference>
<evidence type="ECO:0000313" key="11">
    <source>
        <dbReference type="Proteomes" id="UP000319280"/>
    </source>
</evidence>
<comment type="function">
    <text evidence="7">Translation factor necessary for the incorporation of selenocysteine into proteins. It probably replaces EF-Tu for the insertion of selenocysteine directed by the UGA codon. SelB binds GTP and GDP.</text>
</comment>
<dbReference type="CDD" id="cd04171">
    <property type="entry name" value="SelB"/>
    <property type="match status" value="1"/>
</dbReference>
<dbReference type="InterPro" id="IPR009000">
    <property type="entry name" value="Transl_B-barrel_sf"/>
</dbReference>
<dbReference type="InterPro" id="IPR050055">
    <property type="entry name" value="EF-Tu_GTPase"/>
</dbReference>
<dbReference type="Pfam" id="PF00009">
    <property type="entry name" value="GTP_EFTU"/>
    <property type="match status" value="1"/>
</dbReference>
<dbReference type="Gene3D" id="1.10.10.10">
    <property type="entry name" value="Winged helix-like DNA-binding domain superfamily/Winged helix DNA-binding domain"/>
    <property type="match status" value="1"/>
</dbReference>
<dbReference type="InterPro" id="IPR005225">
    <property type="entry name" value="Small_GTP-bd"/>
</dbReference>
<protein>
    <recommendedName>
        <fullName evidence="2">Selenocysteine-specific elongation factor</fullName>
    </recommendedName>
    <alternativeName>
        <fullName evidence="8">SelB translation factor</fullName>
    </alternativeName>
</protein>
<dbReference type="PRINTS" id="PR00315">
    <property type="entry name" value="ELONGATNFCT"/>
</dbReference>
<dbReference type="EMBL" id="VJMZ01000001">
    <property type="protein sequence ID" value="TRM11978.1"/>
    <property type="molecule type" value="Genomic_DNA"/>
</dbReference>
<dbReference type="GO" id="GO:0005737">
    <property type="term" value="C:cytoplasm"/>
    <property type="evidence" value="ECO:0007669"/>
    <property type="project" value="UniProtKB-SubCell"/>
</dbReference>
<reference evidence="10 11" key="1">
    <citation type="submission" date="2019-07" db="EMBL/GenBank/DDBJ databases">
        <title>Genomic analysis of Lentibacillus sp. NKC851-2.</title>
        <authorList>
            <person name="Oh Y.J."/>
        </authorList>
    </citation>
    <scope>NUCLEOTIDE SEQUENCE [LARGE SCALE GENOMIC DNA]</scope>
    <source>
        <strain evidence="10 11">NKC851-2</strain>
    </source>
</reference>
<evidence type="ECO:0000256" key="2">
    <source>
        <dbReference type="ARBA" id="ARBA00015953"/>
    </source>
</evidence>
<dbReference type="InterPro" id="IPR015190">
    <property type="entry name" value="Elong_fac_SelB-wing-hlx_typ-2"/>
</dbReference>
<keyword evidence="4" id="KW-0547">Nucleotide-binding</keyword>
<dbReference type="Pfam" id="PF09106">
    <property type="entry name" value="WHD_2nd_SelB"/>
    <property type="match status" value="1"/>
</dbReference>
<dbReference type="InterPro" id="IPR057335">
    <property type="entry name" value="Beta-barrel_SelB"/>
</dbReference>
<comment type="subcellular location">
    <subcellularLocation>
        <location evidence="1">Cytoplasm</location>
    </subcellularLocation>
</comment>
<evidence type="ECO:0000256" key="5">
    <source>
        <dbReference type="ARBA" id="ARBA00022917"/>
    </source>
</evidence>
<dbReference type="InterPro" id="IPR036388">
    <property type="entry name" value="WH-like_DNA-bd_sf"/>
</dbReference>
<dbReference type="Gene3D" id="1.10.10.2770">
    <property type="match status" value="1"/>
</dbReference>
<gene>
    <name evidence="10" type="primary">selB</name>
    <name evidence="10" type="ORF">FH966_09935</name>
</gene>
<dbReference type="SUPFAM" id="SSF46785">
    <property type="entry name" value="Winged helix' DNA-binding domain"/>
    <property type="match status" value="2"/>
</dbReference>
<dbReference type="NCBIfam" id="TIGR00475">
    <property type="entry name" value="selB"/>
    <property type="match status" value="1"/>
</dbReference>
<dbReference type="CDD" id="cd15491">
    <property type="entry name" value="selB_III"/>
    <property type="match status" value="1"/>
</dbReference>
<keyword evidence="5" id="KW-0648">Protein biosynthesis</keyword>
<organism evidence="10 11">
    <name type="scientific">Lentibacillus cibarius</name>
    <dbReference type="NCBI Taxonomy" id="2583219"/>
    <lineage>
        <taxon>Bacteria</taxon>
        <taxon>Bacillati</taxon>
        <taxon>Bacillota</taxon>
        <taxon>Bacilli</taxon>
        <taxon>Bacillales</taxon>
        <taxon>Bacillaceae</taxon>
        <taxon>Lentibacillus</taxon>
    </lineage>
</organism>
<keyword evidence="10" id="KW-0251">Elongation factor</keyword>
<dbReference type="SUPFAM" id="SSF50465">
    <property type="entry name" value="EF-Tu/eEF-1alpha/eIF2-gamma C-terminal domain"/>
    <property type="match status" value="1"/>
</dbReference>
<dbReference type="Gene3D" id="3.40.50.300">
    <property type="entry name" value="P-loop containing nucleotide triphosphate hydrolases"/>
    <property type="match status" value="1"/>
</dbReference>
<dbReference type="GO" id="GO:0003924">
    <property type="term" value="F:GTPase activity"/>
    <property type="evidence" value="ECO:0007669"/>
    <property type="project" value="InterPro"/>
</dbReference>
<dbReference type="Proteomes" id="UP000319280">
    <property type="component" value="Unassembled WGS sequence"/>
</dbReference>
<dbReference type="InterPro" id="IPR004161">
    <property type="entry name" value="EFTu-like_2"/>
</dbReference>
<evidence type="ECO:0000256" key="4">
    <source>
        <dbReference type="ARBA" id="ARBA00022741"/>
    </source>
</evidence>
<evidence type="ECO:0000259" key="9">
    <source>
        <dbReference type="PROSITE" id="PS51722"/>
    </source>
</evidence>
<keyword evidence="11" id="KW-1185">Reference proteome</keyword>
<dbReference type="GO" id="GO:0003746">
    <property type="term" value="F:translation elongation factor activity"/>
    <property type="evidence" value="ECO:0007669"/>
    <property type="project" value="UniProtKB-KW"/>
</dbReference>
<evidence type="ECO:0000256" key="1">
    <source>
        <dbReference type="ARBA" id="ARBA00004496"/>
    </source>
</evidence>
<proteinExistence type="predicted"/>
<evidence type="ECO:0000256" key="3">
    <source>
        <dbReference type="ARBA" id="ARBA00022490"/>
    </source>
</evidence>
<dbReference type="InterPro" id="IPR000795">
    <property type="entry name" value="T_Tr_GTP-bd_dom"/>
</dbReference>
<dbReference type="PANTHER" id="PTHR43721">
    <property type="entry name" value="ELONGATION FACTOR TU-RELATED"/>
    <property type="match status" value="1"/>
</dbReference>
<feature type="domain" description="Tr-type G" evidence="9">
    <location>
        <begin position="2"/>
        <end position="176"/>
    </location>
</feature>
<dbReference type="CDD" id="cd03696">
    <property type="entry name" value="SelB_II"/>
    <property type="match status" value="1"/>
</dbReference>
<dbReference type="InterPro" id="IPR036390">
    <property type="entry name" value="WH_DNA-bd_sf"/>
</dbReference>
<dbReference type="SUPFAM" id="SSF52540">
    <property type="entry name" value="P-loop containing nucleoside triphosphate hydrolases"/>
    <property type="match status" value="1"/>
</dbReference>
<dbReference type="SUPFAM" id="SSF50447">
    <property type="entry name" value="Translation proteins"/>
    <property type="match status" value="1"/>
</dbReference>
<evidence type="ECO:0000313" key="10">
    <source>
        <dbReference type="EMBL" id="TRM11978.1"/>
    </source>
</evidence>
<dbReference type="AlphaFoldDB" id="A0A549YJC6"/>
<dbReference type="Pfam" id="PF09107">
    <property type="entry name" value="WHD_3rd_SelB"/>
    <property type="match status" value="1"/>
</dbReference>
<dbReference type="RefSeq" id="WP_142791013.1">
    <property type="nucleotide sequence ID" value="NZ_VJMZ01000001.1"/>
</dbReference>
<accession>A0A549YJC6</accession>
<keyword evidence="6" id="KW-0342">GTP-binding</keyword>
<dbReference type="Gene3D" id="2.40.30.10">
    <property type="entry name" value="Translation factors"/>
    <property type="match status" value="1"/>
</dbReference>
<name>A0A549YJC6_9BACI</name>
<dbReference type="PROSITE" id="PS51722">
    <property type="entry name" value="G_TR_2"/>
    <property type="match status" value="1"/>
</dbReference>
<dbReference type="GO" id="GO:0003723">
    <property type="term" value="F:RNA binding"/>
    <property type="evidence" value="ECO:0007669"/>
    <property type="project" value="InterPro"/>
</dbReference>
<evidence type="ECO:0000256" key="7">
    <source>
        <dbReference type="ARBA" id="ARBA00025526"/>
    </source>
</evidence>
<dbReference type="GO" id="GO:0005525">
    <property type="term" value="F:GTP binding"/>
    <property type="evidence" value="ECO:0007669"/>
    <property type="project" value="UniProtKB-KW"/>
</dbReference>
<dbReference type="PANTHER" id="PTHR43721:SF11">
    <property type="entry name" value="SELENOCYSTEINE-SPECIFIC ELONGATION FACTOR"/>
    <property type="match status" value="1"/>
</dbReference>
<evidence type="ECO:0000256" key="6">
    <source>
        <dbReference type="ARBA" id="ARBA00023134"/>
    </source>
</evidence>
<dbReference type="InterPro" id="IPR015191">
    <property type="entry name" value="SelB_WHD4"/>
</dbReference>
<sequence length="635" mass="72348">MARYFTIGMAGHIDHGKTALTKALTGENTDRLQEEKERSISIEPGFALLINNDQLEVSIIDVPGHERFIRQMIAGSAGIDMAVLVIAANEGVMPQTKEHLDILSLLGIQNGLVVMTKVDQVDQELLDIVLDDVKETMDDTFLKDAPIYLVDSLSEKGIPELKQALTEEVLHMRKPDRKTSFRLPIDQVFTVKGQGVVVRGTIYDGDVKQGEHLKVLPLKKDVRVRQIQRHHQQKTMASAGQRTAINIGGVSRKELSRGDVLVTDDFFSVTNLVDIVFYPLKDRKHKVKQRQPIKLFIGTSEVMGKIIFFDRNEIDVSENQEVLCQIQLDKEVVITRGDRFILRKPTPIETIGGGWVIEPDAKKYRFGKKTIEQLELKKEGSPKDRVIALMEEKKVLTRANMLKEASISEQELREVEKELLAMEDGLFTLNSTFVHLKTKIIDLLETFHSRFPMRIGIDKAEMMSELTGHYPVSLIEFAMKRLKEESEITIRDQYVSLANVKPALPSQWKTRLESAEKALQKQGLEPGKWNELLDQHQIPLKLQKEFYYYLLETASAYVLDDERLIAKDAADQALRKLQEFTNGEDFTIGTAKDHLQLTRKNMVPLLELYDQLGYTKRTGNMRTWVKKGAGWLSSW</sequence>
<dbReference type="Pfam" id="PF25461">
    <property type="entry name" value="Beta-barrel_SelB"/>
    <property type="match status" value="1"/>
</dbReference>